<proteinExistence type="predicted"/>
<dbReference type="Proteomes" id="UP000827872">
    <property type="component" value="Linkage Group LG03"/>
</dbReference>
<organism evidence="1 2">
    <name type="scientific">Sphaerodactylus townsendi</name>
    <dbReference type="NCBI Taxonomy" id="933632"/>
    <lineage>
        <taxon>Eukaryota</taxon>
        <taxon>Metazoa</taxon>
        <taxon>Chordata</taxon>
        <taxon>Craniata</taxon>
        <taxon>Vertebrata</taxon>
        <taxon>Euteleostomi</taxon>
        <taxon>Lepidosauria</taxon>
        <taxon>Squamata</taxon>
        <taxon>Bifurcata</taxon>
        <taxon>Gekkota</taxon>
        <taxon>Sphaerodactylidae</taxon>
        <taxon>Sphaerodactylus</taxon>
    </lineage>
</organism>
<gene>
    <name evidence="1" type="ORF">K3G42_019476</name>
</gene>
<accession>A0ACB8EI84</accession>
<evidence type="ECO:0000313" key="2">
    <source>
        <dbReference type="Proteomes" id="UP000827872"/>
    </source>
</evidence>
<sequence length="143" mass="15708">MPRKKDTVVSSEEESDEASYGRQTPDKQSGEEDSSPERARSAAAATGRRLKKDERQGPRFAPKERGAQDGRRRSRRSRICSRGPAVPCYPRPGLRESGSPVRGPDDDRGPGRGFSNLCSSSYGIISSRQETPMAKSVADRLEI</sequence>
<evidence type="ECO:0000313" key="1">
    <source>
        <dbReference type="EMBL" id="KAH7992108.1"/>
    </source>
</evidence>
<name>A0ACB8EI84_9SAUR</name>
<comment type="caution">
    <text evidence="1">The sequence shown here is derived from an EMBL/GenBank/DDBJ whole genome shotgun (WGS) entry which is preliminary data.</text>
</comment>
<keyword evidence="2" id="KW-1185">Reference proteome</keyword>
<dbReference type="EMBL" id="CM037616">
    <property type="protein sequence ID" value="KAH7992108.1"/>
    <property type="molecule type" value="Genomic_DNA"/>
</dbReference>
<protein>
    <submittedName>
        <fullName evidence="1">Uncharacterized protein</fullName>
    </submittedName>
</protein>
<reference evidence="1" key="1">
    <citation type="submission" date="2021-08" db="EMBL/GenBank/DDBJ databases">
        <title>The first chromosome-level gecko genome reveals the dynamic sex chromosomes of Neotropical dwarf geckos (Sphaerodactylidae: Sphaerodactylus).</title>
        <authorList>
            <person name="Pinto B.J."/>
            <person name="Keating S.E."/>
            <person name="Gamble T."/>
        </authorList>
    </citation>
    <scope>NUCLEOTIDE SEQUENCE</scope>
    <source>
        <strain evidence="1">TG3544</strain>
    </source>
</reference>